<accession>A0A662Z356</accession>
<keyword evidence="2 5" id="KW-0812">Transmembrane</keyword>
<dbReference type="AlphaFoldDB" id="A0A662Z356"/>
<gene>
    <name evidence="6" type="ORF">SAMN05192557_1226</name>
</gene>
<feature type="transmembrane region" description="Helical" evidence="5">
    <location>
        <begin position="54"/>
        <end position="86"/>
    </location>
</feature>
<protein>
    <recommendedName>
        <fullName evidence="8">DUF4870 domain-containing protein</fullName>
    </recommendedName>
</protein>
<evidence type="ECO:0000313" key="6">
    <source>
        <dbReference type="EMBL" id="SEW01363.1"/>
    </source>
</evidence>
<reference evidence="6 7" key="1">
    <citation type="submission" date="2016-10" db="EMBL/GenBank/DDBJ databases">
        <authorList>
            <person name="Varghese N."/>
            <person name="Submissions S."/>
        </authorList>
    </citation>
    <scope>NUCLEOTIDE SEQUENCE [LARGE SCALE GENOMIC DNA]</scope>
    <source>
        <strain evidence="6 7">IBRC-M10081</strain>
    </source>
</reference>
<evidence type="ECO:0000313" key="7">
    <source>
        <dbReference type="Proteomes" id="UP000243605"/>
    </source>
</evidence>
<evidence type="ECO:0000256" key="5">
    <source>
        <dbReference type="SAM" id="Phobius"/>
    </source>
</evidence>
<feature type="transmembrane region" description="Helical" evidence="5">
    <location>
        <begin position="12"/>
        <end position="34"/>
    </location>
</feature>
<dbReference type="Proteomes" id="UP000243605">
    <property type="component" value="Unassembled WGS sequence"/>
</dbReference>
<dbReference type="InterPro" id="IPR019109">
    <property type="entry name" value="MamF_MmsF"/>
</dbReference>
<evidence type="ECO:0000256" key="1">
    <source>
        <dbReference type="ARBA" id="ARBA00004141"/>
    </source>
</evidence>
<evidence type="ECO:0008006" key="8">
    <source>
        <dbReference type="Google" id="ProtNLM"/>
    </source>
</evidence>
<keyword evidence="3 5" id="KW-1133">Transmembrane helix</keyword>
<evidence type="ECO:0000256" key="2">
    <source>
        <dbReference type="ARBA" id="ARBA00022692"/>
    </source>
</evidence>
<proteinExistence type="predicted"/>
<comment type="subcellular location">
    <subcellularLocation>
        <location evidence="1">Membrane</location>
        <topology evidence="1">Multi-pass membrane protein</topology>
    </subcellularLocation>
</comment>
<dbReference type="OrthoDB" id="9808930at2"/>
<name>A0A662Z356_9STAP</name>
<keyword evidence="7" id="KW-1185">Reference proteome</keyword>
<organism evidence="6 7">
    <name type="scientific">Aliicoccus persicus</name>
    <dbReference type="NCBI Taxonomy" id="930138"/>
    <lineage>
        <taxon>Bacteria</taxon>
        <taxon>Bacillati</taxon>
        <taxon>Bacillota</taxon>
        <taxon>Bacilli</taxon>
        <taxon>Bacillales</taxon>
        <taxon>Staphylococcaceae</taxon>
        <taxon>Aliicoccus</taxon>
    </lineage>
</organism>
<keyword evidence="4 5" id="KW-0472">Membrane</keyword>
<sequence>MHEEQRSFDGTLVAVSYISTLVSLLIIPILIWVIKRDEGGETEQGLRDVMNYGISYSIYLAISSLLMIVLIGFVTTPLIGLALVIFSICGAVKTAGGERWRPPFVLNLL</sequence>
<evidence type="ECO:0000256" key="3">
    <source>
        <dbReference type="ARBA" id="ARBA00022989"/>
    </source>
</evidence>
<dbReference type="EMBL" id="FOIT01000003">
    <property type="protein sequence ID" value="SEW01363.1"/>
    <property type="molecule type" value="Genomic_DNA"/>
</dbReference>
<dbReference type="RefSeq" id="WP_091474868.1">
    <property type="nucleotide sequence ID" value="NZ_FOIT01000003.1"/>
</dbReference>
<evidence type="ECO:0000256" key="4">
    <source>
        <dbReference type="ARBA" id="ARBA00023136"/>
    </source>
</evidence>
<dbReference type="Pfam" id="PF09685">
    <property type="entry name" value="MamF_MmsF"/>
    <property type="match status" value="1"/>
</dbReference>